<reference evidence="2" key="1">
    <citation type="submission" date="2023-10" db="EMBL/GenBank/DDBJ databases">
        <title>Genome assembly of Pristionchus species.</title>
        <authorList>
            <person name="Yoshida K."/>
            <person name="Sommer R.J."/>
        </authorList>
    </citation>
    <scope>NUCLEOTIDE SEQUENCE</scope>
    <source>
        <strain evidence="2">RS5133</strain>
    </source>
</reference>
<proteinExistence type="predicted"/>
<evidence type="ECO:0008006" key="4">
    <source>
        <dbReference type="Google" id="ProtNLM"/>
    </source>
</evidence>
<dbReference type="PANTHER" id="PTHR34149">
    <property type="entry name" value="PROTEIN CBG11905-RELATED"/>
    <property type="match status" value="1"/>
</dbReference>
<dbReference type="PANTHER" id="PTHR34149:SF9">
    <property type="entry name" value="PROTEIN CBG09996"/>
    <property type="match status" value="1"/>
</dbReference>
<evidence type="ECO:0000256" key="1">
    <source>
        <dbReference type="SAM" id="Phobius"/>
    </source>
</evidence>
<name>A0AAV5V4D0_9BILA</name>
<organism evidence="2 3">
    <name type="scientific">Pristionchus fissidentatus</name>
    <dbReference type="NCBI Taxonomy" id="1538716"/>
    <lineage>
        <taxon>Eukaryota</taxon>
        <taxon>Metazoa</taxon>
        <taxon>Ecdysozoa</taxon>
        <taxon>Nematoda</taxon>
        <taxon>Chromadorea</taxon>
        <taxon>Rhabditida</taxon>
        <taxon>Rhabditina</taxon>
        <taxon>Diplogasteromorpha</taxon>
        <taxon>Diplogasteroidea</taxon>
        <taxon>Neodiplogasteridae</taxon>
        <taxon>Pristionchus</taxon>
    </lineage>
</organism>
<evidence type="ECO:0000313" key="2">
    <source>
        <dbReference type="EMBL" id="GMT14446.1"/>
    </source>
</evidence>
<keyword evidence="1" id="KW-0472">Membrane</keyword>
<keyword evidence="1" id="KW-1133">Transmembrane helix</keyword>
<protein>
    <recommendedName>
        <fullName evidence="4">Tetraspannin</fullName>
    </recommendedName>
</protein>
<gene>
    <name evidence="2" type="ORF">PFISCL1PPCAC_5743</name>
</gene>
<keyword evidence="3" id="KW-1185">Reference proteome</keyword>
<dbReference type="EMBL" id="BTSY01000002">
    <property type="protein sequence ID" value="GMT14446.1"/>
    <property type="molecule type" value="Genomic_DNA"/>
</dbReference>
<dbReference type="InterPro" id="IPR022559">
    <property type="entry name" value="SUP-1-like"/>
</dbReference>
<evidence type="ECO:0000313" key="3">
    <source>
        <dbReference type="Proteomes" id="UP001432322"/>
    </source>
</evidence>
<dbReference type="Proteomes" id="UP001432322">
    <property type="component" value="Unassembled WGS sequence"/>
</dbReference>
<dbReference type="AlphaFoldDB" id="A0AAV5V4D0"/>
<keyword evidence="1" id="KW-0812">Transmembrane</keyword>
<dbReference type="Pfam" id="PF10853">
    <property type="entry name" value="DUF2650"/>
    <property type="match status" value="1"/>
</dbReference>
<sequence length="110" mass="12437">QLIVFILPCISSLELETTTFQSIIGPTSVSLDGQIDENGTLYCPSYGNSVAHCIQESTTYYNECCGMQNMYCCLKFKTWFIITFSVSLLIAIILAVIVCYRYFKDEKDDV</sequence>
<feature type="transmembrane region" description="Helical" evidence="1">
    <location>
        <begin position="79"/>
        <end position="103"/>
    </location>
</feature>
<feature type="non-terminal residue" evidence="2">
    <location>
        <position position="1"/>
    </location>
</feature>
<accession>A0AAV5V4D0</accession>
<comment type="caution">
    <text evidence="2">The sequence shown here is derived from an EMBL/GenBank/DDBJ whole genome shotgun (WGS) entry which is preliminary data.</text>
</comment>